<evidence type="ECO:0000256" key="1">
    <source>
        <dbReference type="ARBA" id="ARBA00004479"/>
    </source>
</evidence>
<dbReference type="GO" id="GO:0050839">
    <property type="term" value="F:cell adhesion molecule binding"/>
    <property type="evidence" value="ECO:0007669"/>
    <property type="project" value="TreeGrafter"/>
</dbReference>
<dbReference type="OrthoDB" id="6113407at2759"/>
<evidence type="ECO:0000256" key="2">
    <source>
        <dbReference type="ARBA" id="ARBA00023136"/>
    </source>
</evidence>
<evidence type="ECO:0000256" key="3">
    <source>
        <dbReference type="ARBA" id="ARBA00023157"/>
    </source>
</evidence>
<feature type="domain" description="Ig-like" evidence="6">
    <location>
        <begin position="211"/>
        <end position="293"/>
    </location>
</feature>
<dbReference type="PANTHER" id="PTHR11640">
    <property type="entry name" value="NEPHRIN"/>
    <property type="match status" value="1"/>
</dbReference>
<evidence type="ECO:0000313" key="8">
    <source>
        <dbReference type="Proteomes" id="UP000683360"/>
    </source>
</evidence>
<dbReference type="InterPro" id="IPR003598">
    <property type="entry name" value="Ig_sub2"/>
</dbReference>
<dbReference type="InterPro" id="IPR007110">
    <property type="entry name" value="Ig-like_dom"/>
</dbReference>
<keyword evidence="5" id="KW-0393">Immunoglobulin domain</keyword>
<keyword evidence="8" id="KW-1185">Reference proteome</keyword>
<comment type="caution">
    <text evidence="7">The sequence shown here is derived from an EMBL/GenBank/DDBJ whole genome shotgun (WGS) entry which is preliminary data.</text>
</comment>
<dbReference type="SMART" id="SM00408">
    <property type="entry name" value="IGc2"/>
    <property type="match status" value="2"/>
</dbReference>
<organism evidence="7 8">
    <name type="scientific">Mytilus edulis</name>
    <name type="common">Blue mussel</name>
    <dbReference type="NCBI Taxonomy" id="6550"/>
    <lineage>
        <taxon>Eukaryota</taxon>
        <taxon>Metazoa</taxon>
        <taxon>Spiralia</taxon>
        <taxon>Lophotrochozoa</taxon>
        <taxon>Mollusca</taxon>
        <taxon>Bivalvia</taxon>
        <taxon>Autobranchia</taxon>
        <taxon>Pteriomorphia</taxon>
        <taxon>Mytilida</taxon>
        <taxon>Mytiloidea</taxon>
        <taxon>Mytilidae</taxon>
        <taxon>Mytilinae</taxon>
        <taxon>Mytilus</taxon>
    </lineage>
</organism>
<evidence type="ECO:0000256" key="4">
    <source>
        <dbReference type="ARBA" id="ARBA00023180"/>
    </source>
</evidence>
<dbReference type="SUPFAM" id="SSF48726">
    <property type="entry name" value="Immunoglobulin"/>
    <property type="match status" value="3"/>
</dbReference>
<dbReference type="PANTHER" id="PTHR11640:SF155">
    <property type="entry name" value="IG-LIKE DOMAIN-CONTAINING PROTEIN"/>
    <property type="match status" value="1"/>
</dbReference>
<dbReference type="PROSITE" id="PS50835">
    <property type="entry name" value="IG_LIKE"/>
    <property type="match status" value="2"/>
</dbReference>
<sequence length="654" mass="73953">MQHRNTYTFLKEKLLFMCMGDANTTSWTGRVHNISDSSPVPTVDVYGYHIYTNGREINPDIPNYRRLKVVDTGGKGDFDLQISNVSTSDEGLYRCDIYLDKGKPLSKEYILQLKKLPSNLTIDNETDEGTIIGREDQLLKITCNVEIGRPPATIFWKHNGTILKTGGSNRLMYEFRTNRTHHNSKFTCGVKSNLTDDSLTKTIRLHIKYRPKVFINHHKNMPVFEGTNTTLCCEIDSDPSISFMLWSKDNMNNKSNINSSCLIFKRLDRQDQGNYTCFAGNEIGNGSLETTLTVYYPPSVSLEYMNYSIKESMRAVQCKGDGKPNNVTFFRLEHLSDFNEHIRYLNVSSDGIAKLPSTMESKRFQDTGFYICTASNGVLDEKGNMFQHAKAYILSTGPPVFVDDNRKIQYGEIGKPIDIKINVFSTSAIKHIDLNTIGKVSFPLPINNNLTKTVPLKIDFHGVNITVNGTELTFHLTKLNSFESYNVTVSNLFLSSYFIVEVRKTGISQPIENVMYQSQGQSIIDHPSPVSTLLPDVSSENTDTLSRNMAEINASMENRLNYADVVFQPTSRNEVRIIGLEDRTVYADVDTYGAGALLPETRSETSSSEDDFVYVDGIENFIEKEKQTIKTTDTQLSIKTLLKHKTRTTPFKQL</sequence>
<keyword evidence="3" id="KW-1015">Disulfide bond</keyword>
<dbReference type="Pfam" id="PF13927">
    <property type="entry name" value="Ig_3"/>
    <property type="match status" value="1"/>
</dbReference>
<protein>
    <recommendedName>
        <fullName evidence="6">Ig-like domain-containing protein</fullName>
    </recommendedName>
</protein>
<dbReference type="InterPro" id="IPR051275">
    <property type="entry name" value="Cell_adhesion_signaling"/>
</dbReference>
<feature type="domain" description="Ig-like" evidence="6">
    <location>
        <begin position="117"/>
        <end position="204"/>
    </location>
</feature>
<dbReference type="SMART" id="SM00409">
    <property type="entry name" value="IG"/>
    <property type="match status" value="3"/>
</dbReference>
<dbReference type="AlphaFoldDB" id="A0A8S3VJ66"/>
<dbReference type="InterPro" id="IPR036179">
    <property type="entry name" value="Ig-like_dom_sf"/>
</dbReference>
<name>A0A8S3VJ66_MYTED</name>
<dbReference type="EMBL" id="CAJPWZ010003256">
    <property type="protein sequence ID" value="CAG2254861.1"/>
    <property type="molecule type" value="Genomic_DNA"/>
</dbReference>
<evidence type="ECO:0000256" key="5">
    <source>
        <dbReference type="ARBA" id="ARBA00023319"/>
    </source>
</evidence>
<accession>A0A8S3VJ66</accession>
<dbReference type="InterPro" id="IPR013783">
    <property type="entry name" value="Ig-like_fold"/>
</dbReference>
<dbReference type="Proteomes" id="UP000683360">
    <property type="component" value="Unassembled WGS sequence"/>
</dbReference>
<keyword evidence="4" id="KW-0325">Glycoprotein</keyword>
<keyword evidence="2" id="KW-0472">Membrane</keyword>
<proteinExistence type="predicted"/>
<evidence type="ECO:0000259" key="6">
    <source>
        <dbReference type="PROSITE" id="PS50835"/>
    </source>
</evidence>
<dbReference type="GO" id="GO:0005911">
    <property type="term" value="C:cell-cell junction"/>
    <property type="evidence" value="ECO:0007669"/>
    <property type="project" value="TreeGrafter"/>
</dbReference>
<dbReference type="Gene3D" id="2.60.40.10">
    <property type="entry name" value="Immunoglobulins"/>
    <property type="match status" value="3"/>
</dbReference>
<reference evidence="7" key="1">
    <citation type="submission" date="2021-03" db="EMBL/GenBank/DDBJ databases">
        <authorList>
            <person name="Bekaert M."/>
        </authorList>
    </citation>
    <scope>NUCLEOTIDE SEQUENCE</scope>
</reference>
<dbReference type="InterPro" id="IPR003599">
    <property type="entry name" value="Ig_sub"/>
</dbReference>
<dbReference type="GO" id="GO:0005886">
    <property type="term" value="C:plasma membrane"/>
    <property type="evidence" value="ECO:0007669"/>
    <property type="project" value="TreeGrafter"/>
</dbReference>
<evidence type="ECO:0000313" key="7">
    <source>
        <dbReference type="EMBL" id="CAG2254861.1"/>
    </source>
</evidence>
<comment type="subcellular location">
    <subcellularLocation>
        <location evidence="1">Membrane</location>
        <topology evidence="1">Single-pass type I membrane protein</topology>
    </subcellularLocation>
</comment>
<gene>
    <name evidence="7" type="ORF">MEDL_66347</name>
</gene>
<dbReference type="GO" id="GO:0098609">
    <property type="term" value="P:cell-cell adhesion"/>
    <property type="evidence" value="ECO:0007669"/>
    <property type="project" value="TreeGrafter"/>
</dbReference>